<reference evidence="1 2" key="1">
    <citation type="submission" date="2014-04" db="EMBL/GenBank/DDBJ databases">
        <authorList>
            <consortium name="DOE Joint Genome Institute"/>
            <person name="Kuo A."/>
            <person name="Ruytinx J."/>
            <person name="Rineau F."/>
            <person name="Colpaert J."/>
            <person name="Kohler A."/>
            <person name="Nagy L.G."/>
            <person name="Floudas D."/>
            <person name="Copeland A."/>
            <person name="Barry K.W."/>
            <person name="Cichocki N."/>
            <person name="Veneault-Fourrey C."/>
            <person name="LaButti K."/>
            <person name="Lindquist E.A."/>
            <person name="Lipzen A."/>
            <person name="Lundell T."/>
            <person name="Morin E."/>
            <person name="Murat C."/>
            <person name="Sun H."/>
            <person name="Tunlid A."/>
            <person name="Henrissat B."/>
            <person name="Grigoriev I.V."/>
            <person name="Hibbett D.S."/>
            <person name="Martin F."/>
            <person name="Nordberg H.P."/>
            <person name="Cantor M.N."/>
            <person name="Hua S.X."/>
        </authorList>
    </citation>
    <scope>NUCLEOTIDE SEQUENCE [LARGE SCALE GENOMIC DNA]</scope>
    <source>
        <strain evidence="1 2">UH-Slu-Lm8-n1</strain>
    </source>
</reference>
<dbReference type="HOGENOM" id="CLU_3108000_0_0_1"/>
<protein>
    <submittedName>
        <fullName evidence="1">Uncharacterized protein</fullName>
    </submittedName>
</protein>
<dbReference type="AlphaFoldDB" id="A0A0D0A8V8"/>
<dbReference type="InParanoid" id="A0A0D0A8V8"/>
<organism evidence="1 2">
    <name type="scientific">Suillus luteus UH-Slu-Lm8-n1</name>
    <dbReference type="NCBI Taxonomy" id="930992"/>
    <lineage>
        <taxon>Eukaryota</taxon>
        <taxon>Fungi</taxon>
        <taxon>Dikarya</taxon>
        <taxon>Basidiomycota</taxon>
        <taxon>Agaricomycotina</taxon>
        <taxon>Agaricomycetes</taxon>
        <taxon>Agaricomycetidae</taxon>
        <taxon>Boletales</taxon>
        <taxon>Suillineae</taxon>
        <taxon>Suillaceae</taxon>
        <taxon>Suillus</taxon>
    </lineage>
</organism>
<sequence length="51" mass="5642">MTCTVDTSHILGPTTLGIKPGCRRLTSQNFTTMYRTDAIYLIDAFERSSTG</sequence>
<dbReference type="Proteomes" id="UP000054485">
    <property type="component" value="Unassembled WGS sequence"/>
</dbReference>
<keyword evidence="2" id="KW-1185">Reference proteome</keyword>
<gene>
    <name evidence="1" type="ORF">CY34DRAFT_800235</name>
</gene>
<evidence type="ECO:0000313" key="2">
    <source>
        <dbReference type="Proteomes" id="UP000054485"/>
    </source>
</evidence>
<accession>A0A0D0A8V8</accession>
<proteinExistence type="predicted"/>
<name>A0A0D0A8V8_9AGAM</name>
<reference evidence="2" key="2">
    <citation type="submission" date="2015-01" db="EMBL/GenBank/DDBJ databases">
        <title>Evolutionary Origins and Diversification of the Mycorrhizal Mutualists.</title>
        <authorList>
            <consortium name="DOE Joint Genome Institute"/>
            <consortium name="Mycorrhizal Genomics Consortium"/>
            <person name="Kohler A."/>
            <person name="Kuo A."/>
            <person name="Nagy L.G."/>
            <person name="Floudas D."/>
            <person name="Copeland A."/>
            <person name="Barry K.W."/>
            <person name="Cichocki N."/>
            <person name="Veneault-Fourrey C."/>
            <person name="LaButti K."/>
            <person name="Lindquist E.A."/>
            <person name="Lipzen A."/>
            <person name="Lundell T."/>
            <person name="Morin E."/>
            <person name="Murat C."/>
            <person name="Riley R."/>
            <person name="Ohm R."/>
            <person name="Sun H."/>
            <person name="Tunlid A."/>
            <person name="Henrissat B."/>
            <person name="Grigoriev I.V."/>
            <person name="Hibbett D.S."/>
            <person name="Martin F."/>
        </authorList>
    </citation>
    <scope>NUCLEOTIDE SEQUENCE [LARGE SCALE GENOMIC DNA]</scope>
    <source>
        <strain evidence="2">UH-Slu-Lm8-n1</strain>
    </source>
</reference>
<dbReference type="EMBL" id="KN835157">
    <property type="protein sequence ID" value="KIK46560.1"/>
    <property type="molecule type" value="Genomic_DNA"/>
</dbReference>
<evidence type="ECO:0000313" key="1">
    <source>
        <dbReference type="EMBL" id="KIK46560.1"/>
    </source>
</evidence>